<accession>A0A0P1EFX8</accession>
<keyword evidence="5" id="KW-0808">Transferase</keyword>
<dbReference type="Proteomes" id="UP000050783">
    <property type="component" value="Unassembled WGS sequence"/>
</dbReference>
<dbReference type="AlphaFoldDB" id="A0A0P1EFX8"/>
<evidence type="ECO:0000313" key="6">
    <source>
        <dbReference type="Proteomes" id="UP000050783"/>
    </source>
</evidence>
<dbReference type="CDD" id="cd05387">
    <property type="entry name" value="BY-kinase"/>
    <property type="match status" value="1"/>
</dbReference>
<dbReference type="PANTHER" id="PTHR32309">
    <property type="entry name" value="TYROSINE-PROTEIN KINASE"/>
    <property type="match status" value="1"/>
</dbReference>
<dbReference type="Pfam" id="PF01656">
    <property type="entry name" value="CbiA"/>
    <property type="match status" value="1"/>
</dbReference>
<name>A0A0P1EFX8_9RHOB</name>
<dbReference type="OrthoDB" id="9775724at2"/>
<dbReference type="InterPro" id="IPR005702">
    <property type="entry name" value="Wzc-like_C"/>
</dbReference>
<dbReference type="RefSeq" id="WP_058278526.1">
    <property type="nucleotide sequence ID" value="NZ_CYPU01000055.1"/>
</dbReference>
<feature type="compositionally biased region" description="Basic and acidic residues" evidence="3">
    <location>
        <begin position="1"/>
        <end position="12"/>
    </location>
</feature>
<feature type="region of interest" description="Disordered" evidence="3">
    <location>
        <begin position="1"/>
        <end position="23"/>
    </location>
</feature>
<keyword evidence="2" id="KW-0067">ATP-binding</keyword>
<protein>
    <submittedName>
        <fullName evidence="5">Tyrosine-protein kinase YwqD</fullName>
        <ecNumber evidence="5">2.7.10.2</ecNumber>
    </submittedName>
</protein>
<dbReference type="InterPro" id="IPR050445">
    <property type="entry name" value="Bact_polysacc_biosynth/exp"/>
</dbReference>
<keyword evidence="1" id="KW-0547">Nucleotide-binding</keyword>
<feature type="domain" description="CobQ/CobB/MinD/ParA nucleotide binding" evidence="4">
    <location>
        <begin position="94"/>
        <end position="263"/>
    </location>
</feature>
<evidence type="ECO:0000256" key="2">
    <source>
        <dbReference type="ARBA" id="ARBA00022840"/>
    </source>
</evidence>
<evidence type="ECO:0000313" key="5">
    <source>
        <dbReference type="EMBL" id="CUH49061.1"/>
    </source>
</evidence>
<dbReference type="GO" id="GO:0004715">
    <property type="term" value="F:non-membrane spanning protein tyrosine kinase activity"/>
    <property type="evidence" value="ECO:0007669"/>
    <property type="project" value="UniProtKB-EC"/>
</dbReference>
<dbReference type="EC" id="2.7.10.2" evidence="5"/>
<evidence type="ECO:0000256" key="3">
    <source>
        <dbReference type="SAM" id="MobiDB-lite"/>
    </source>
</evidence>
<gene>
    <name evidence="5" type="primary">ywqD</name>
    <name evidence="5" type="ORF">RUA4292_03255</name>
</gene>
<reference evidence="5 6" key="1">
    <citation type="submission" date="2015-09" db="EMBL/GenBank/DDBJ databases">
        <authorList>
            <consortium name="Swine Surveillance"/>
        </authorList>
    </citation>
    <scope>NUCLEOTIDE SEQUENCE [LARGE SCALE GENOMIC DNA]</scope>
    <source>
        <strain evidence="5 6">CECT 4292</strain>
    </source>
</reference>
<dbReference type="PANTHER" id="PTHR32309:SF13">
    <property type="entry name" value="FERRIC ENTEROBACTIN TRANSPORT PROTEIN FEPE"/>
    <property type="match status" value="1"/>
</dbReference>
<sequence length="279" mass="30529">MEKLQKAIEKARSQRRKRAPAQLAVAADKAIQEEVPSNRTTDPWLDLTPLDISKTDVRQNRLVSYDGGAAAGPYDMLRTRILQQALVNGWKRVAMVSPHSACGKSTTTANLAFSFGRQTDLRTVVLDFDLRRAGLSLMLKQDCQCTMGDILQGKALLSDHGYRVGKNVALGLSSGAVTDAAEILQSQKASDVIAAIEAEFEPDLVLFDMPPLLAADDNFGFLKNADCALLMTEAERTTIDQIDVAERQLAELTNVMGVIMNKCHYTDGIYGYGYGYGYS</sequence>
<dbReference type="GeneID" id="55494415"/>
<proteinExistence type="predicted"/>
<dbReference type="EMBL" id="CYPU01000055">
    <property type="protein sequence ID" value="CUH49061.1"/>
    <property type="molecule type" value="Genomic_DNA"/>
</dbReference>
<dbReference type="SUPFAM" id="SSF52540">
    <property type="entry name" value="P-loop containing nucleoside triphosphate hydrolases"/>
    <property type="match status" value="1"/>
</dbReference>
<evidence type="ECO:0000259" key="4">
    <source>
        <dbReference type="Pfam" id="PF01656"/>
    </source>
</evidence>
<dbReference type="GO" id="GO:0005886">
    <property type="term" value="C:plasma membrane"/>
    <property type="evidence" value="ECO:0007669"/>
    <property type="project" value="TreeGrafter"/>
</dbReference>
<keyword evidence="5" id="KW-0418">Kinase</keyword>
<evidence type="ECO:0000256" key="1">
    <source>
        <dbReference type="ARBA" id="ARBA00022741"/>
    </source>
</evidence>
<dbReference type="InterPro" id="IPR027417">
    <property type="entry name" value="P-loop_NTPase"/>
</dbReference>
<organism evidence="5 6">
    <name type="scientific">Ruegeria atlantica</name>
    <dbReference type="NCBI Taxonomy" id="81569"/>
    <lineage>
        <taxon>Bacteria</taxon>
        <taxon>Pseudomonadati</taxon>
        <taxon>Pseudomonadota</taxon>
        <taxon>Alphaproteobacteria</taxon>
        <taxon>Rhodobacterales</taxon>
        <taxon>Roseobacteraceae</taxon>
        <taxon>Ruegeria</taxon>
    </lineage>
</organism>
<dbReference type="Gene3D" id="3.40.50.300">
    <property type="entry name" value="P-loop containing nucleotide triphosphate hydrolases"/>
    <property type="match status" value="1"/>
</dbReference>
<dbReference type="InterPro" id="IPR002586">
    <property type="entry name" value="CobQ/CobB/MinD/ParA_Nub-bd_dom"/>
</dbReference>